<evidence type="ECO:0000259" key="11">
    <source>
        <dbReference type="PROSITE" id="PS51855"/>
    </source>
</evidence>
<dbReference type="Pfam" id="PF02142">
    <property type="entry name" value="MGS"/>
    <property type="match status" value="1"/>
</dbReference>
<dbReference type="SMART" id="SM00851">
    <property type="entry name" value="MGS"/>
    <property type="match status" value="1"/>
</dbReference>
<dbReference type="SMART" id="SM00798">
    <property type="entry name" value="AICARFT_IMPCHas"/>
    <property type="match status" value="1"/>
</dbReference>
<evidence type="ECO:0000256" key="8">
    <source>
        <dbReference type="ARBA" id="ARBA00050488"/>
    </source>
</evidence>
<evidence type="ECO:0000256" key="1">
    <source>
        <dbReference type="ARBA" id="ARBA00004844"/>
    </source>
</evidence>
<dbReference type="GeneID" id="66974881"/>
<comment type="catalytic activity">
    <reaction evidence="8 10">
        <text>(6R)-10-formyltetrahydrofolate + 5-amino-1-(5-phospho-beta-D-ribosyl)imidazole-4-carboxamide = 5-formamido-1-(5-phospho-D-ribosyl)imidazole-4-carboxamide + (6S)-5,6,7,8-tetrahydrofolate</text>
        <dbReference type="Rhea" id="RHEA:22192"/>
        <dbReference type="ChEBI" id="CHEBI:57453"/>
        <dbReference type="ChEBI" id="CHEBI:58467"/>
        <dbReference type="ChEBI" id="CHEBI:58475"/>
        <dbReference type="ChEBI" id="CHEBI:195366"/>
        <dbReference type="EC" id="2.1.2.3"/>
    </reaction>
</comment>
<dbReference type="NCBIfam" id="NF002049">
    <property type="entry name" value="PRK00881.1"/>
    <property type="match status" value="1"/>
</dbReference>
<dbReference type="PANTHER" id="PTHR11692:SF0">
    <property type="entry name" value="BIFUNCTIONAL PURINE BIOSYNTHESIS PROTEIN ATIC"/>
    <property type="match status" value="1"/>
</dbReference>
<reference evidence="12 13" key="1">
    <citation type="submission" date="2011-11" db="EMBL/GenBank/DDBJ databases">
        <title>The Genome Sequence of Myroides odoratimimus CIP 101113.</title>
        <authorList>
            <person name="Earl A."/>
            <person name="Ward D."/>
            <person name="Feldgarden M."/>
            <person name="Gevers D."/>
            <person name="Huys G."/>
            <person name="Young S.K."/>
            <person name="Zeng Q."/>
            <person name="Gargeya S."/>
            <person name="Fitzgerald M."/>
            <person name="Haas B."/>
            <person name="Abouelleil A."/>
            <person name="Alvarado L."/>
            <person name="Arachchi H.M."/>
            <person name="Berlin A."/>
            <person name="Brown A."/>
            <person name="Chapman S.B."/>
            <person name="Chen Z."/>
            <person name="Dunbar C."/>
            <person name="Freedman E."/>
            <person name="Gearin G."/>
            <person name="Goldberg J."/>
            <person name="Griggs A."/>
            <person name="Gujja S."/>
            <person name="Heiman D."/>
            <person name="Howarth C."/>
            <person name="Larson L."/>
            <person name="Lui A."/>
            <person name="MacDonald P.J.P."/>
            <person name="Montmayeur A."/>
            <person name="Murphy C."/>
            <person name="Neiman D."/>
            <person name="Pearson M."/>
            <person name="Priest M."/>
            <person name="Roberts A."/>
            <person name="Saif S."/>
            <person name="Shea T."/>
            <person name="Shenoy N."/>
            <person name="Sisk P."/>
            <person name="Stolte C."/>
            <person name="Sykes S."/>
            <person name="Wortman J."/>
            <person name="Nusbaum C."/>
            <person name="Birren B."/>
        </authorList>
    </citation>
    <scope>NUCLEOTIDE SEQUENCE [LARGE SCALE GENOMIC DNA]</scope>
    <source>
        <strain evidence="12 13">CIP 101113</strain>
    </source>
</reference>
<evidence type="ECO:0000256" key="6">
    <source>
        <dbReference type="ARBA" id="ARBA00022801"/>
    </source>
</evidence>
<dbReference type="Gene3D" id="3.40.50.1380">
    <property type="entry name" value="Methylglyoxal synthase-like domain"/>
    <property type="match status" value="1"/>
</dbReference>
<keyword evidence="4 10" id="KW-0808">Transferase</keyword>
<protein>
    <recommendedName>
        <fullName evidence="10">Bifunctional purine biosynthesis protein PurH</fullName>
    </recommendedName>
    <domain>
        <recommendedName>
            <fullName evidence="10">Phosphoribosylaminoimidazolecarboxamide formyltransferase</fullName>
            <ecNumber evidence="10">2.1.2.3</ecNumber>
        </recommendedName>
        <alternativeName>
            <fullName evidence="10">AICAR transformylase</fullName>
        </alternativeName>
    </domain>
    <domain>
        <recommendedName>
            <fullName evidence="10">IMP cyclohydrolase</fullName>
            <ecNumber evidence="10">3.5.4.10</ecNumber>
        </recommendedName>
        <alternativeName>
            <fullName evidence="10">ATIC</fullName>
        </alternativeName>
        <alternativeName>
            <fullName evidence="10">IMP synthase</fullName>
        </alternativeName>
        <alternativeName>
            <fullName evidence="10">Inosinicase</fullName>
        </alternativeName>
    </domain>
</protein>
<accession>A0AAV3F612</accession>
<feature type="domain" description="MGS-like" evidence="11">
    <location>
        <begin position="1"/>
        <end position="149"/>
    </location>
</feature>
<organism evidence="12 13">
    <name type="scientific">Myroides odoratimimus CIP 101113</name>
    <dbReference type="NCBI Taxonomy" id="883154"/>
    <lineage>
        <taxon>Bacteria</taxon>
        <taxon>Pseudomonadati</taxon>
        <taxon>Bacteroidota</taxon>
        <taxon>Flavobacteriia</taxon>
        <taxon>Flavobacteriales</taxon>
        <taxon>Flavobacteriaceae</taxon>
        <taxon>Myroides</taxon>
    </lineage>
</organism>
<dbReference type="FunFam" id="3.40.140.20:FF:000001">
    <property type="entry name" value="Bifunctional purine biosynthesis protein PurH"/>
    <property type="match status" value="1"/>
</dbReference>
<evidence type="ECO:0000256" key="7">
    <source>
        <dbReference type="ARBA" id="ARBA00023268"/>
    </source>
</evidence>
<dbReference type="Gene3D" id="3.40.140.20">
    <property type="match status" value="2"/>
</dbReference>
<evidence type="ECO:0000256" key="5">
    <source>
        <dbReference type="ARBA" id="ARBA00022755"/>
    </source>
</evidence>
<evidence type="ECO:0000256" key="9">
    <source>
        <dbReference type="ARBA" id="ARBA00050687"/>
    </source>
</evidence>
<keyword evidence="6 10" id="KW-0378">Hydrolase</keyword>
<dbReference type="PIRSF" id="PIRSF000414">
    <property type="entry name" value="AICARFT_IMPCHas"/>
    <property type="match status" value="1"/>
</dbReference>
<dbReference type="Pfam" id="PF01808">
    <property type="entry name" value="AICARFT_IMPCHas"/>
    <property type="match status" value="1"/>
</dbReference>
<keyword evidence="5 10" id="KW-0658">Purine biosynthesis</keyword>
<dbReference type="RefSeq" id="WP_006262848.1">
    <property type="nucleotide sequence ID" value="NZ_JH590837.1"/>
</dbReference>
<comment type="domain">
    <text evidence="10">The IMP cyclohydrolase activity resides in the N-terminal region.</text>
</comment>
<comment type="pathway">
    <text evidence="2 10">Purine metabolism; IMP biosynthesis via de novo pathway; 5-formamido-1-(5-phospho-D-ribosyl)imidazole-4-carboxamide from 5-amino-1-(5-phospho-D-ribosyl)imidazole-4-carboxamide (10-formyl THF route): step 1/1.</text>
</comment>
<dbReference type="CDD" id="cd01421">
    <property type="entry name" value="IMPCH"/>
    <property type="match status" value="1"/>
</dbReference>
<dbReference type="GO" id="GO:0003937">
    <property type="term" value="F:IMP cyclohydrolase activity"/>
    <property type="evidence" value="ECO:0007669"/>
    <property type="project" value="UniProtKB-UniRule"/>
</dbReference>
<dbReference type="SUPFAM" id="SSF53927">
    <property type="entry name" value="Cytidine deaminase-like"/>
    <property type="match status" value="1"/>
</dbReference>
<dbReference type="SUPFAM" id="SSF52335">
    <property type="entry name" value="Methylglyoxal synthase-like"/>
    <property type="match status" value="1"/>
</dbReference>
<dbReference type="AlphaFoldDB" id="A0AAV3F612"/>
<dbReference type="Proteomes" id="UP000004834">
    <property type="component" value="Unassembled WGS sequence"/>
</dbReference>
<proteinExistence type="inferred from homology"/>
<gene>
    <name evidence="10" type="primary">purH</name>
    <name evidence="12" type="ORF">HMPREF9715_00739</name>
</gene>
<evidence type="ECO:0000256" key="4">
    <source>
        <dbReference type="ARBA" id="ARBA00022679"/>
    </source>
</evidence>
<name>A0AAV3F612_9FLAO</name>
<evidence type="ECO:0000256" key="10">
    <source>
        <dbReference type="HAMAP-Rule" id="MF_00139"/>
    </source>
</evidence>
<sequence>MSTTKKIQSALISVFDKNGLEPIVKELHKHNVTIYSTGGTETFIKELNIPVVPVEDVTSYPSILGGRVKTLHPKIFGGILNRQDHEGDIAQMKEYEIPQIDLVIVDLYPFENTVASGAPEADIIEKIDIGGISLIRAAAKNFKDTVIVPSVNEYELFLQMIQENNGATTLENRRLLATKAFHVSSHYDGAIFNYFNTDETVLKISQANGNELRYGENPHQKGHFFGNFDALFDKLNGKELSYNNLLDVDAAVNLMNEFKGEAPTFAILKHNNACGVAQRSTMKAAYLDALAGDPTSAFGGVLIANNTIDVATAEEINKLFCEVVIAPAYDEAAIEILKEKKNRIILVIKETELPKKQVRTCLNGILVQDKDNITDNKELLTNVTKLSPSDKEIEDLLFASKICKHTKSNTIVLVKDGQLCSSGTGQTSRVDALRQAIEKANSFNIELKGAVMASDAFFPFPDCVEIAHNAGITAVIQPGGSIKDDLSINYCDENNIAMVCTGIRHFKH</sequence>
<comment type="pathway">
    <text evidence="1 10">Purine metabolism; IMP biosynthesis via de novo pathway; IMP from 5-formamido-1-(5-phospho-D-ribosyl)imidazole-4-carboxamide: step 1/1.</text>
</comment>
<comment type="catalytic activity">
    <reaction evidence="9 10">
        <text>IMP + H2O = 5-formamido-1-(5-phospho-D-ribosyl)imidazole-4-carboxamide</text>
        <dbReference type="Rhea" id="RHEA:18445"/>
        <dbReference type="ChEBI" id="CHEBI:15377"/>
        <dbReference type="ChEBI" id="CHEBI:58053"/>
        <dbReference type="ChEBI" id="CHEBI:58467"/>
        <dbReference type="EC" id="3.5.4.10"/>
    </reaction>
</comment>
<evidence type="ECO:0000313" key="12">
    <source>
        <dbReference type="EMBL" id="EHO14302.1"/>
    </source>
</evidence>
<dbReference type="PANTHER" id="PTHR11692">
    <property type="entry name" value="BIFUNCTIONAL PURINE BIOSYNTHESIS PROTEIN PURH"/>
    <property type="match status" value="1"/>
</dbReference>
<dbReference type="InterPro" id="IPR024051">
    <property type="entry name" value="AICAR_Tfase_dup_dom_sf"/>
</dbReference>
<keyword evidence="7 10" id="KW-0511">Multifunctional enzyme</keyword>
<dbReference type="EMBL" id="AGEE01000006">
    <property type="protein sequence ID" value="EHO14302.1"/>
    <property type="molecule type" value="Genomic_DNA"/>
</dbReference>
<dbReference type="InterPro" id="IPR002695">
    <property type="entry name" value="PurH-like"/>
</dbReference>
<dbReference type="GO" id="GO:0004643">
    <property type="term" value="F:phosphoribosylaminoimidazolecarboxamide formyltransferase activity"/>
    <property type="evidence" value="ECO:0007669"/>
    <property type="project" value="UniProtKB-UniRule"/>
</dbReference>
<comment type="caution">
    <text evidence="12">The sequence shown here is derived from an EMBL/GenBank/DDBJ whole genome shotgun (WGS) entry which is preliminary data.</text>
</comment>
<evidence type="ECO:0000256" key="2">
    <source>
        <dbReference type="ARBA" id="ARBA00004954"/>
    </source>
</evidence>
<dbReference type="PROSITE" id="PS51855">
    <property type="entry name" value="MGS"/>
    <property type="match status" value="1"/>
</dbReference>
<evidence type="ECO:0000313" key="13">
    <source>
        <dbReference type="Proteomes" id="UP000004834"/>
    </source>
</evidence>
<dbReference type="FunFam" id="3.40.50.1380:FF:000001">
    <property type="entry name" value="Bifunctional purine biosynthesis protein PurH"/>
    <property type="match status" value="1"/>
</dbReference>
<dbReference type="GO" id="GO:0005829">
    <property type="term" value="C:cytosol"/>
    <property type="evidence" value="ECO:0007669"/>
    <property type="project" value="TreeGrafter"/>
</dbReference>
<dbReference type="FunFam" id="3.40.140.20:FF:000005">
    <property type="entry name" value="Bifunctional purine biosynthesis protein PurH"/>
    <property type="match status" value="1"/>
</dbReference>
<comment type="similarity">
    <text evidence="3 10">Belongs to the PurH family.</text>
</comment>
<dbReference type="EC" id="3.5.4.10" evidence="10"/>
<dbReference type="InterPro" id="IPR016193">
    <property type="entry name" value="Cytidine_deaminase-like"/>
</dbReference>
<dbReference type="HAMAP" id="MF_00139">
    <property type="entry name" value="PurH"/>
    <property type="match status" value="1"/>
</dbReference>
<dbReference type="InterPro" id="IPR036914">
    <property type="entry name" value="MGS-like_dom_sf"/>
</dbReference>
<evidence type="ECO:0000256" key="3">
    <source>
        <dbReference type="ARBA" id="ARBA00007667"/>
    </source>
</evidence>
<dbReference type="GO" id="GO:0006189">
    <property type="term" value="P:'de novo' IMP biosynthetic process"/>
    <property type="evidence" value="ECO:0007669"/>
    <property type="project" value="UniProtKB-UniRule"/>
</dbReference>
<dbReference type="EC" id="2.1.2.3" evidence="10"/>
<dbReference type="InterPro" id="IPR011607">
    <property type="entry name" value="MGS-like_dom"/>
</dbReference>